<dbReference type="GeneID" id="85357308"/>
<dbReference type="Gene3D" id="1.20.1280.50">
    <property type="match status" value="1"/>
</dbReference>
<evidence type="ECO:0000259" key="1">
    <source>
        <dbReference type="Pfam" id="PF12937"/>
    </source>
</evidence>
<dbReference type="Pfam" id="PF12937">
    <property type="entry name" value="F-box-like"/>
    <property type="match status" value="1"/>
</dbReference>
<reference evidence="2" key="1">
    <citation type="submission" date="2023-06" db="EMBL/GenBank/DDBJ databases">
        <authorList>
            <consortium name="Lawrence Berkeley National Laboratory"/>
            <person name="Ahrendt S."/>
            <person name="Sahu N."/>
            <person name="Indic B."/>
            <person name="Wong-Bajracharya J."/>
            <person name="Merenyi Z."/>
            <person name="Ke H.-M."/>
            <person name="Monk M."/>
            <person name="Kocsube S."/>
            <person name="Drula E."/>
            <person name="Lipzen A."/>
            <person name="Balint B."/>
            <person name="Henrissat B."/>
            <person name="Andreopoulos B."/>
            <person name="Martin F.M."/>
            <person name="Harder C.B."/>
            <person name="Rigling D."/>
            <person name="Ford K.L."/>
            <person name="Foster G.D."/>
            <person name="Pangilinan J."/>
            <person name="Papanicolaou A."/>
            <person name="Barry K."/>
            <person name="LaButti K."/>
            <person name="Viragh M."/>
            <person name="Koriabine M."/>
            <person name="Yan M."/>
            <person name="Riley R."/>
            <person name="Champramary S."/>
            <person name="Plett K.L."/>
            <person name="Tsai I.J."/>
            <person name="Slot J."/>
            <person name="Sipos G."/>
            <person name="Plett J."/>
            <person name="Nagy L.G."/>
            <person name="Grigoriev I.V."/>
        </authorList>
    </citation>
    <scope>NUCLEOTIDE SEQUENCE</scope>
    <source>
        <strain evidence="2">CCBAS 213</strain>
    </source>
</reference>
<name>A0AA39K290_ARMTA</name>
<dbReference type="EMBL" id="JAUEPS010000031">
    <property type="protein sequence ID" value="KAK0452115.1"/>
    <property type="molecule type" value="Genomic_DNA"/>
</dbReference>
<dbReference type="Gene3D" id="3.80.10.10">
    <property type="entry name" value="Ribonuclease Inhibitor"/>
    <property type="match status" value="1"/>
</dbReference>
<dbReference type="Proteomes" id="UP001175211">
    <property type="component" value="Unassembled WGS sequence"/>
</dbReference>
<dbReference type="SUPFAM" id="SSF81383">
    <property type="entry name" value="F-box domain"/>
    <property type="match status" value="1"/>
</dbReference>
<keyword evidence="3" id="KW-1185">Reference proteome</keyword>
<dbReference type="InterPro" id="IPR001810">
    <property type="entry name" value="F-box_dom"/>
</dbReference>
<dbReference type="RefSeq" id="XP_060327949.1">
    <property type="nucleotide sequence ID" value="XM_060473760.1"/>
</dbReference>
<dbReference type="InterPro" id="IPR032675">
    <property type="entry name" value="LRR_dom_sf"/>
</dbReference>
<organism evidence="2 3">
    <name type="scientific">Armillaria tabescens</name>
    <name type="common">Ringless honey mushroom</name>
    <name type="synonym">Agaricus tabescens</name>
    <dbReference type="NCBI Taxonomy" id="1929756"/>
    <lineage>
        <taxon>Eukaryota</taxon>
        <taxon>Fungi</taxon>
        <taxon>Dikarya</taxon>
        <taxon>Basidiomycota</taxon>
        <taxon>Agaricomycotina</taxon>
        <taxon>Agaricomycetes</taxon>
        <taxon>Agaricomycetidae</taxon>
        <taxon>Agaricales</taxon>
        <taxon>Marasmiineae</taxon>
        <taxon>Physalacriaceae</taxon>
        <taxon>Desarmillaria</taxon>
    </lineage>
</organism>
<feature type="domain" description="F-box" evidence="1">
    <location>
        <begin position="13"/>
        <end position="64"/>
    </location>
</feature>
<dbReference type="InterPro" id="IPR036047">
    <property type="entry name" value="F-box-like_dom_sf"/>
</dbReference>
<protein>
    <recommendedName>
        <fullName evidence="1">F-box domain-containing protein</fullName>
    </recommendedName>
</protein>
<sequence>MSVAQTDTTAVAPTEILSRIFSLSLDTDAPAESLDVRKGAWSYGRVCRRWRSLVLSNPFLWDHFAAQIAQPITEWPLSNVPKTIRYGPSSIDIVKEDRIQYKRQYKKFLKDRTTLSSSSVPILTEYLKRSGGVPLHISLTVAESVERADPDIKDAFFALLLSHVPRWKTLQYTLLTEPVRALISEALIRETPRLIHFQGIPPCSSSEIRFCYYPFFRHFADTLVSFDITPMRFSSPDSNRTVTTMSRLRTLKVFSTDALDQLLAPVLDELAISCTHHSAAWLTSFIERLQIFHRLQSLSLLLATTPACVDVINSLTDLSSLIIEDITVGLPFLRELSVACPKLKTLKISEAKGRQGPHVHVSKDCLVFLIQLLDDRLENRTLESVSIQLGKPLFLDRDEASRGQVEALIA</sequence>
<accession>A0AA39K290</accession>
<gene>
    <name evidence="2" type="ORF">EV420DRAFT_1558928</name>
</gene>
<feature type="non-terminal residue" evidence="2">
    <location>
        <position position="410"/>
    </location>
</feature>
<evidence type="ECO:0000313" key="3">
    <source>
        <dbReference type="Proteomes" id="UP001175211"/>
    </source>
</evidence>
<comment type="caution">
    <text evidence="2">The sequence shown here is derived from an EMBL/GenBank/DDBJ whole genome shotgun (WGS) entry which is preliminary data.</text>
</comment>
<proteinExistence type="predicted"/>
<dbReference type="AlphaFoldDB" id="A0AA39K290"/>
<evidence type="ECO:0000313" key="2">
    <source>
        <dbReference type="EMBL" id="KAK0452115.1"/>
    </source>
</evidence>